<dbReference type="PANTHER" id="PTHR44846:SF17">
    <property type="entry name" value="GNTR-FAMILY TRANSCRIPTIONAL REGULATOR"/>
    <property type="match status" value="1"/>
</dbReference>
<dbReference type="Gene3D" id="3.40.1410.10">
    <property type="entry name" value="Chorismate lyase-like"/>
    <property type="match status" value="1"/>
</dbReference>
<evidence type="ECO:0000313" key="5">
    <source>
        <dbReference type="EMBL" id="EFH94880.1"/>
    </source>
</evidence>
<dbReference type="HOGENOM" id="CLU_063236_4_0_9"/>
<keyword evidence="3" id="KW-0804">Transcription</keyword>
<dbReference type="SMART" id="SM00345">
    <property type="entry name" value="HTH_GNTR"/>
    <property type="match status" value="1"/>
</dbReference>
<dbReference type="AlphaFoldDB" id="A0A0E1X8G1"/>
<keyword evidence="1" id="KW-0805">Transcription regulation</keyword>
<organism evidence="5 6">
    <name type="scientific">Staphylococcus aureus subsp. aureus MN8</name>
    <dbReference type="NCBI Taxonomy" id="548470"/>
    <lineage>
        <taxon>Bacteria</taxon>
        <taxon>Bacillati</taxon>
        <taxon>Bacillota</taxon>
        <taxon>Bacilli</taxon>
        <taxon>Bacillales</taxon>
        <taxon>Staphylococcaceae</taxon>
        <taxon>Staphylococcus</taxon>
    </lineage>
</organism>
<dbReference type="InterPro" id="IPR011663">
    <property type="entry name" value="UTRA"/>
</dbReference>
<gene>
    <name evidence="5" type="ORF">HMPREF0769_12501</name>
</gene>
<dbReference type="PANTHER" id="PTHR44846">
    <property type="entry name" value="MANNOSYL-D-GLYCERATE TRANSPORT/METABOLISM SYSTEM REPRESSOR MNGR-RELATED"/>
    <property type="match status" value="1"/>
</dbReference>
<dbReference type="InterPro" id="IPR050679">
    <property type="entry name" value="Bact_HTH_transcr_reg"/>
</dbReference>
<dbReference type="GO" id="GO:0045892">
    <property type="term" value="P:negative regulation of DNA-templated transcription"/>
    <property type="evidence" value="ECO:0007669"/>
    <property type="project" value="TreeGrafter"/>
</dbReference>
<dbReference type="InterPro" id="IPR036388">
    <property type="entry name" value="WH-like_DNA-bd_sf"/>
</dbReference>
<dbReference type="PROSITE" id="PS50949">
    <property type="entry name" value="HTH_GNTR"/>
    <property type="match status" value="1"/>
</dbReference>
<protein>
    <submittedName>
        <fullName evidence="5">UbiC transcription regulator-associated domain protein</fullName>
    </submittedName>
</protein>
<proteinExistence type="predicted"/>
<dbReference type="Gene3D" id="1.10.10.10">
    <property type="entry name" value="Winged helix-like DNA-binding domain superfamily/Winged helix DNA-binding domain"/>
    <property type="match status" value="1"/>
</dbReference>
<dbReference type="GO" id="GO:0003700">
    <property type="term" value="F:DNA-binding transcription factor activity"/>
    <property type="evidence" value="ECO:0007669"/>
    <property type="project" value="InterPro"/>
</dbReference>
<dbReference type="SUPFAM" id="SSF46785">
    <property type="entry name" value="Winged helix' DNA-binding domain"/>
    <property type="match status" value="1"/>
</dbReference>
<dbReference type="SMART" id="SM00866">
    <property type="entry name" value="UTRA"/>
    <property type="match status" value="1"/>
</dbReference>
<dbReference type="SUPFAM" id="SSF64288">
    <property type="entry name" value="Chorismate lyase-like"/>
    <property type="match status" value="1"/>
</dbReference>
<dbReference type="GO" id="GO:0003677">
    <property type="term" value="F:DNA binding"/>
    <property type="evidence" value="ECO:0007669"/>
    <property type="project" value="UniProtKB-KW"/>
</dbReference>
<evidence type="ECO:0000259" key="4">
    <source>
        <dbReference type="PROSITE" id="PS50949"/>
    </source>
</evidence>
<sequence>MTRCKKMSEMNAVYNVKQYILNLIKQNKLEYGDQLPSNLSIARELNVKTDDVYEAIQALITEQVIKDNFEEGTSVKSLPPFFYPLNELISIGQMIKNAGFECGTEYLNFDEQPATMLDANLLSVEEGYPVTIIERLRTADGEPVVYCLDKIAKKELTCTEYQMSNGSILSAIKEQSNHNICYADTEIEAVNYEPRISEVLNASPHEGLILLKITHYNESDEPILYSLNYMKNSLVQFKITRKI</sequence>
<dbReference type="Pfam" id="PF00392">
    <property type="entry name" value="GntR"/>
    <property type="match status" value="1"/>
</dbReference>
<dbReference type="Proteomes" id="UP000003455">
    <property type="component" value="Chromosome"/>
</dbReference>
<evidence type="ECO:0000256" key="1">
    <source>
        <dbReference type="ARBA" id="ARBA00023015"/>
    </source>
</evidence>
<dbReference type="InterPro" id="IPR036390">
    <property type="entry name" value="WH_DNA-bd_sf"/>
</dbReference>
<dbReference type="InterPro" id="IPR000524">
    <property type="entry name" value="Tscrpt_reg_HTH_GntR"/>
</dbReference>
<name>A0A0E1X8G1_STAAU</name>
<feature type="domain" description="HTH gntR-type" evidence="4">
    <location>
        <begin position="10"/>
        <end position="78"/>
    </location>
</feature>
<dbReference type="InterPro" id="IPR028978">
    <property type="entry name" value="Chorismate_lyase_/UTRA_dom_sf"/>
</dbReference>
<comment type="caution">
    <text evidence="5">The sequence shown here is derived from an EMBL/GenBank/DDBJ whole genome shotgun (WGS) entry which is preliminary data.</text>
</comment>
<reference evidence="5 6" key="1">
    <citation type="submission" date="2010-05" db="EMBL/GenBank/DDBJ databases">
        <authorList>
            <person name="Muzny D."/>
            <person name="Qin X."/>
            <person name="Buhay C."/>
            <person name="Dugan-Rocha S."/>
            <person name="Ding Y."/>
            <person name="Chen G."/>
            <person name="Hawes A."/>
            <person name="Holder M."/>
            <person name="Jhangiani S."/>
            <person name="Johnson A."/>
            <person name="Khan Z."/>
            <person name="Li Z."/>
            <person name="Liu W."/>
            <person name="Liu X."/>
            <person name="Perez L."/>
            <person name="Shen H."/>
            <person name="Wang Q."/>
            <person name="Watt J."/>
            <person name="Xi L."/>
            <person name="Xin Y."/>
            <person name="Zhou J."/>
            <person name="Deng J."/>
            <person name="Jiang H."/>
            <person name="Liu Y."/>
            <person name="Qu J."/>
            <person name="Song X.-Z."/>
            <person name="Zhang L."/>
            <person name="Villasana D."/>
            <person name="Johnson A."/>
            <person name="Liu J."/>
            <person name="Liyanage D."/>
            <person name="Lorensuhewa L."/>
            <person name="Robinson T."/>
            <person name="Song A."/>
            <person name="Song B.-B."/>
            <person name="Dinh H."/>
            <person name="Thornton R."/>
            <person name="Coyle M."/>
            <person name="Francisco L."/>
            <person name="Jackson L."/>
            <person name="Javaid M."/>
            <person name="Korchina V."/>
            <person name="Kovar C."/>
            <person name="Mata R."/>
            <person name="Mathew T."/>
            <person name="Ngo R."/>
            <person name="Nguyen L."/>
            <person name="Nguyen N."/>
            <person name="Okwuonu G."/>
            <person name="Ongeri F."/>
            <person name="Pham C."/>
            <person name="Simmons D."/>
            <person name="Wilczek-Boney K."/>
            <person name="Hale W."/>
            <person name="Jakkamsetti A."/>
            <person name="Pham P."/>
            <person name="Ruth R."/>
            <person name="San Lucas F."/>
            <person name="Warren J."/>
            <person name="Zhang J."/>
            <person name="Zhao Z."/>
            <person name="Zhou C."/>
            <person name="Zhu D."/>
            <person name="Lee S."/>
            <person name="Bess C."/>
            <person name="Blankenburg K."/>
            <person name="Forbes L."/>
            <person name="Fu Q."/>
            <person name="Gubbala S."/>
            <person name="Hirani K."/>
            <person name="Jayaseelan J.C."/>
            <person name="Lara F."/>
            <person name="Munidasa M."/>
            <person name="Palculict T."/>
            <person name="Patil S."/>
            <person name="Pu L.-L."/>
            <person name="Saada N."/>
            <person name="Tang L."/>
            <person name="Weissenberger G."/>
            <person name="Zhu Y."/>
            <person name="Hemphill L."/>
            <person name="Shang Y."/>
            <person name="Youmans B."/>
            <person name="Ayvaz T."/>
            <person name="Ross M."/>
            <person name="Santibanez J."/>
            <person name="Aqrawi P."/>
            <person name="Gross S."/>
            <person name="Joshi V."/>
            <person name="Fowler G."/>
            <person name="Nazareth L."/>
            <person name="Reid J."/>
            <person name="Worley K."/>
            <person name="Petrosino J."/>
            <person name="Highlander S."/>
            <person name="Gibbs R."/>
        </authorList>
    </citation>
    <scope>NUCLEOTIDE SEQUENCE [LARGE SCALE GENOMIC DNA]</scope>
    <source>
        <strain evidence="5 6">MN8</strain>
    </source>
</reference>
<evidence type="ECO:0000313" key="6">
    <source>
        <dbReference type="Proteomes" id="UP000003455"/>
    </source>
</evidence>
<accession>A0A0E1X8G1</accession>
<keyword evidence="2" id="KW-0238">DNA-binding</keyword>
<evidence type="ECO:0000256" key="2">
    <source>
        <dbReference type="ARBA" id="ARBA00023125"/>
    </source>
</evidence>
<dbReference type="Pfam" id="PF07702">
    <property type="entry name" value="UTRA"/>
    <property type="match status" value="1"/>
</dbReference>
<evidence type="ECO:0000256" key="3">
    <source>
        <dbReference type="ARBA" id="ARBA00023163"/>
    </source>
</evidence>
<dbReference type="EMBL" id="ACJA02000004">
    <property type="protein sequence ID" value="EFH94880.1"/>
    <property type="molecule type" value="Genomic_DNA"/>
</dbReference>